<dbReference type="GO" id="GO:0000278">
    <property type="term" value="P:mitotic cell cycle"/>
    <property type="evidence" value="ECO:0007669"/>
    <property type="project" value="TreeGrafter"/>
</dbReference>
<dbReference type="Pfam" id="PF08490">
    <property type="entry name" value="DUF1744"/>
    <property type="match status" value="1"/>
</dbReference>
<dbReference type="GO" id="GO:0006272">
    <property type="term" value="P:leading strand elongation"/>
    <property type="evidence" value="ECO:0007669"/>
    <property type="project" value="TreeGrafter"/>
</dbReference>
<evidence type="ECO:0000256" key="1">
    <source>
        <dbReference type="RuleBase" id="RU365029"/>
    </source>
</evidence>
<reference evidence="3" key="2">
    <citation type="submission" date="2020-11" db="EMBL/GenBank/DDBJ databases">
        <authorList>
            <person name="McCartney M.A."/>
            <person name="Auch B."/>
            <person name="Kono T."/>
            <person name="Mallez S."/>
            <person name="Becker A."/>
            <person name="Gohl D.M."/>
            <person name="Silverstein K.A.T."/>
            <person name="Koren S."/>
            <person name="Bechman K.B."/>
            <person name="Herman A."/>
            <person name="Abrahante J.E."/>
            <person name="Garbe J."/>
        </authorList>
    </citation>
    <scope>NUCLEOTIDE SEQUENCE</scope>
    <source>
        <strain evidence="3">Duluth1</strain>
        <tissue evidence="3">Whole animal</tissue>
    </source>
</reference>
<keyword evidence="1" id="KW-0808">Transferase</keyword>
<dbReference type="InterPro" id="IPR013697">
    <property type="entry name" value="DNA_pol_e_suA_C"/>
</dbReference>
<keyword evidence="1" id="KW-0408">Iron</keyword>
<feature type="domain" description="DNA polymerase epsilon catalytic subunit A C-terminal" evidence="2">
    <location>
        <begin position="1"/>
        <end position="68"/>
    </location>
</feature>
<comment type="cofactor">
    <cofactor evidence="1">
        <name>[4Fe-4S] cluster</name>
        <dbReference type="ChEBI" id="CHEBI:49883"/>
    </cofactor>
</comment>
<organism evidence="3 4">
    <name type="scientific">Dreissena polymorpha</name>
    <name type="common">Zebra mussel</name>
    <name type="synonym">Mytilus polymorpha</name>
    <dbReference type="NCBI Taxonomy" id="45954"/>
    <lineage>
        <taxon>Eukaryota</taxon>
        <taxon>Metazoa</taxon>
        <taxon>Spiralia</taxon>
        <taxon>Lophotrochozoa</taxon>
        <taxon>Mollusca</taxon>
        <taxon>Bivalvia</taxon>
        <taxon>Autobranchia</taxon>
        <taxon>Heteroconchia</taxon>
        <taxon>Euheterodonta</taxon>
        <taxon>Imparidentia</taxon>
        <taxon>Neoheterodontei</taxon>
        <taxon>Myida</taxon>
        <taxon>Dreissenoidea</taxon>
        <taxon>Dreissenidae</taxon>
        <taxon>Dreissena</taxon>
    </lineage>
</organism>
<protein>
    <recommendedName>
        <fullName evidence="1">DNA polymerase epsilon catalytic subunit</fullName>
        <ecNumber evidence="1">2.7.7.7</ecNumber>
    </recommendedName>
</protein>
<comment type="caution">
    <text evidence="3">The sequence shown here is derived from an EMBL/GenBank/DDBJ whole genome shotgun (WGS) entry which is preliminary data.</text>
</comment>
<evidence type="ECO:0000313" key="4">
    <source>
        <dbReference type="Proteomes" id="UP000828390"/>
    </source>
</evidence>
<comment type="function">
    <text evidence="1">DNA polymerase II participates in chromosomal DNA replication.</text>
</comment>
<dbReference type="GO" id="GO:0003677">
    <property type="term" value="F:DNA binding"/>
    <property type="evidence" value="ECO:0007669"/>
    <property type="project" value="UniProtKB-KW"/>
</dbReference>
<comment type="similarity">
    <text evidence="1">Belongs to the DNA polymerase type-B family.</text>
</comment>
<keyword evidence="1" id="KW-0235">DNA replication</keyword>
<keyword evidence="1" id="KW-0411">Iron-sulfur</keyword>
<dbReference type="GO" id="GO:0003887">
    <property type="term" value="F:DNA-directed DNA polymerase activity"/>
    <property type="evidence" value="ECO:0007669"/>
    <property type="project" value="UniProtKB-KW"/>
</dbReference>
<dbReference type="EMBL" id="JAIWYP010000015">
    <property type="protein sequence ID" value="KAH3704592.1"/>
    <property type="molecule type" value="Genomic_DNA"/>
</dbReference>
<keyword evidence="1" id="KW-0539">Nucleus</keyword>
<keyword evidence="1" id="KW-0239">DNA-directed DNA polymerase</keyword>
<evidence type="ECO:0000313" key="3">
    <source>
        <dbReference type="EMBL" id="KAH3704592.1"/>
    </source>
</evidence>
<dbReference type="GO" id="GO:0006297">
    <property type="term" value="P:nucleotide-excision repair, DNA gap filling"/>
    <property type="evidence" value="ECO:0007669"/>
    <property type="project" value="TreeGrafter"/>
</dbReference>
<dbReference type="AlphaFoldDB" id="A0A9D3YPX0"/>
<keyword evidence="1" id="KW-0862">Zinc</keyword>
<gene>
    <name evidence="3" type="ORF">DPMN_079650</name>
</gene>
<keyword evidence="1" id="KW-0004">4Fe-4S</keyword>
<dbReference type="PANTHER" id="PTHR10670">
    <property type="entry name" value="DNA POLYMERASE EPSILON CATALYTIC SUBUNIT A"/>
    <property type="match status" value="1"/>
</dbReference>
<dbReference type="GO" id="GO:0008310">
    <property type="term" value="F:single-stranded DNA 3'-5' DNA exonuclease activity"/>
    <property type="evidence" value="ECO:0007669"/>
    <property type="project" value="TreeGrafter"/>
</dbReference>
<name>A0A9D3YPX0_DREPO</name>
<keyword evidence="4" id="KW-1185">Reference proteome</keyword>
<dbReference type="GO" id="GO:0045004">
    <property type="term" value="P:DNA replication proofreading"/>
    <property type="evidence" value="ECO:0007669"/>
    <property type="project" value="TreeGrafter"/>
</dbReference>
<dbReference type="GO" id="GO:0006287">
    <property type="term" value="P:base-excision repair, gap-filling"/>
    <property type="evidence" value="ECO:0007669"/>
    <property type="project" value="TreeGrafter"/>
</dbReference>
<dbReference type="EC" id="2.7.7.7" evidence="1"/>
<keyword evidence="1" id="KW-0479">Metal-binding</keyword>
<dbReference type="GO" id="GO:0008622">
    <property type="term" value="C:epsilon DNA polymerase complex"/>
    <property type="evidence" value="ECO:0007669"/>
    <property type="project" value="InterPro"/>
</dbReference>
<proteinExistence type="inferred from homology"/>
<keyword evidence="1" id="KW-0548">Nucleotidyltransferase</keyword>
<evidence type="ECO:0000259" key="2">
    <source>
        <dbReference type="Pfam" id="PF08490"/>
    </source>
</evidence>
<comment type="subcellular location">
    <subcellularLocation>
        <location evidence="1">Nucleus</location>
    </subcellularLocation>
</comment>
<dbReference type="GO" id="GO:0051539">
    <property type="term" value="F:4 iron, 4 sulfur cluster binding"/>
    <property type="evidence" value="ECO:0007669"/>
    <property type="project" value="UniProtKB-KW"/>
</dbReference>
<keyword evidence="1" id="KW-0863">Zinc-finger</keyword>
<keyword evidence="1" id="KW-0238">DNA-binding</keyword>
<dbReference type="Proteomes" id="UP000828390">
    <property type="component" value="Unassembled WGS sequence"/>
</dbReference>
<comment type="catalytic activity">
    <reaction evidence="1">
        <text>DNA(n) + a 2'-deoxyribonucleoside 5'-triphosphate = DNA(n+1) + diphosphate</text>
        <dbReference type="Rhea" id="RHEA:22508"/>
        <dbReference type="Rhea" id="RHEA-COMP:17339"/>
        <dbReference type="Rhea" id="RHEA-COMP:17340"/>
        <dbReference type="ChEBI" id="CHEBI:33019"/>
        <dbReference type="ChEBI" id="CHEBI:61560"/>
        <dbReference type="ChEBI" id="CHEBI:173112"/>
        <dbReference type="EC" id="2.7.7.7"/>
    </reaction>
</comment>
<reference evidence="3" key="1">
    <citation type="journal article" date="2019" name="bioRxiv">
        <title>The Genome of the Zebra Mussel, Dreissena polymorpha: A Resource for Invasive Species Research.</title>
        <authorList>
            <person name="McCartney M.A."/>
            <person name="Auch B."/>
            <person name="Kono T."/>
            <person name="Mallez S."/>
            <person name="Zhang Y."/>
            <person name="Obille A."/>
            <person name="Becker A."/>
            <person name="Abrahante J.E."/>
            <person name="Garbe J."/>
            <person name="Badalamenti J.P."/>
            <person name="Herman A."/>
            <person name="Mangelson H."/>
            <person name="Liachko I."/>
            <person name="Sullivan S."/>
            <person name="Sone E.D."/>
            <person name="Koren S."/>
            <person name="Silverstein K.A.T."/>
            <person name="Beckman K.B."/>
            <person name="Gohl D.M."/>
        </authorList>
    </citation>
    <scope>NUCLEOTIDE SEQUENCE</scope>
    <source>
        <strain evidence="3">Duluth1</strain>
        <tissue evidence="3">Whole animal</tissue>
    </source>
</reference>
<accession>A0A9D3YPX0</accession>
<dbReference type="GO" id="GO:0008270">
    <property type="term" value="F:zinc ion binding"/>
    <property type="evidence" value="ECO:0007669"/>
    <property type="project" value="UniProtKB-KW"/>
</dbReference>
<dbReference type="InterPro" id="IPR029703">
    <property type="entry name" value="POL2"/>
</dbReference>
<dbReference type="PANTHER" id="PTHR10670:SF0">
    <property type="entry name" value="DNA POLYMERASE EPSILON CATALYTIC SUBUNIT A"/>
    <property type="match status" value="1"/>
</dbReference>
<sequence>MGEFKRLGSNIVYANFNRVVLCTKKRRLLDALAYVEYITNSIKTKELFHLIEMSYEQCWEYLMWLDPVRNFELLVSVPYVA</sequence>